<keyword evidence="4" id="KW-0804">Transcription</keyword>
<dbReference type="PRINTS" id="PR00039">
    <property type="entry name" value="HTHLYSR"/>
</dbReference>
<dbReference type="PROSITE" id="PS50931">
    <property type="entry name" value="HTH_LYSR"/>
    <property type="match status" value="1"/>
</dbReference>
<dbReference type="Gene3D" id="3.40.190.290">
    <property type="match status" value="1"/>
</dbReference>
<dbReference type="Proteomes" id="UP000315577">
    <property type="component" value="Unassembled WGS sequence"/>
</dbReference>
<comment type="similarity">
    <text evidence="1">Belongs to the LysR transcriptional regulatory family.</text>
</comment>
<organism evidence="6 8">
    <name type="scientific">Tepidimonas ignava</name>
    <dbReference type="NCBI Taxonomy" id="114249"/>
    <lineage>
        <taxon>Bacteria</taxon>
        <taxon>Pseudomonadati</taxon>
        <taxon>Pseudomonadota</taxon>
        <taxon>Betaproteobacteria</taxon>
        <taxon>Burkholderiales</taxon>
        <taxon>Tepidimonas</taxon>
    </lineage>
</organism>
<dbReference type="InterPro" id="IPR036388">
    <property type="entry name" value="WH-like_DNA-bd_sf"/>
</dbReference>
<dbReference type="PANTHER" id="PTHR30537">
    <property type="entry name" value="HTH-TYPE TRANSCRIPTIONAL REGULATOR"/>
    <property type="match status" value="1"/>
</dbReference>
<dbReference type="CDD" id="cd08422">
    <property type="entry name" value="PBP2_CrgA_like"/>
    <property type="match status" value="1"/>
</dbReference>
<dbReference type="FunFam" id="1.10.10.10:FF:000001">
    <property type="entry name" value="LysR family transcriptional regulator"/>
    <property type="match status" value="1"/>
</dbReference>
<evidence type="ECO:0000313" key="7">
    <source>
        <dbReference type="EMBL" id="TSE21153.1"/>
    </source>
</evidence>
<dbReference type="SUPFAM" id="SSF46785">
    <property type="entry name" value="Winged helix' DNA-binding domain"/>
    <property type="match status" value="1"/>
</dbReference>
<dbReference type="InterPro" id="IPR058163">
    <property type="entry name" value="LysR-type_TF_proteobact-type"/>
</dbReference>
<dbReference type="GO" id="GO:0043565">
    <property type="term" value="F:sequence-specific DNA binding"/>
    <property type="evidence" value="ECO:0007669"/>
    <property type="project" value="TreeGrafter"/>
</dbReference>
<comment type="caution">
    <text evidence="6">The sequence shown here is derived from an EMBL/GenBank/DDBJ whole genome shotgun (WGS) entry which is preliminary data.</text>
</comment>
<gene>
    <name evidence="7" type="primary">dmlR_2</name>
    <name evidence="6" type="ORF">EDC36_11391</name>
    <name evidence="7" type="ORF">Tigna_01791</name>
</gene>
<dbReference type="EMBL" id="VJNC01000011">
    <property type="protein sequence ID" value="TSE21153.1"/>
    <property type="molecule type" value="Genomic_DNA"/>
</dbReference>
<sequence length="338" mass="36141">MVASLGTVGRGHKPTDVKALFVLVNNSVMAKTHNPEWWGHLHWLTVLATQGSFTAAARRLGVSKAAVSQRIAELERAAGVPLVRRTTRSVRLTDAGQRLVDEVAGAYAEIEQGWARVRDLAGQPSGLVRMTAPVALARQVLVPLLVTFAQAQPRVRVELDLSDRLVSLAAEGFDLAVRHTHAPPDTHVAWRLCATRSVLVASPAFVQRQGALQHPAQLSQCPCLHYPRPGARPLWTFEPVHGGERVTVPVQGPLAATNSEALRDAALAGLGVALVPDFSARAALAAGTLHEVLPDWRPVDAFAPSIWAIRPWTPHVPAAVAALVAHLRAALADAPDQA</sequence>
<evidence type="ECO:0000256" key="3">
    <source>
        <dbReference type="ARBA" id="ARBA00023125"/>
    </source>
</evidence>
<dbReference type="Pfam" id="PF00126">
    <property type="entry name" value="HTH_1"/>
    <property type="match status" value="1"/>
</dbReference>
<dbReference type="InterPro" id="IPR000847">
    <property type="entry name" value="LysR_HTH_N"/>
</dbReference>
<dbReference type="Pfam" id="PF03466">
    <property type="entry name" value="LysR_substrate"/>
    <property type="match status" value="1"/>
</dbReference>
<keyword evidence="2" id="KW-0805">Transcription regulation</keyword>
<keyword evidence="3" id="KW-0238">DNA-binding</keyword>
<protein>
    <submittedName>
        <fullName evidence="7">HTH-type transcriptional regulator DmlR</fullName>
    </submittedName>
    <submittedName>
        <fullName evidence="6">LysR family transcriptional regulator</fullName>
    </submittedName>
</protein>
<evidence type="ECO:0000256" key="1">
    <source>
        <dbReference type="ARBA" id="ARBA00009437"/>
    </source>
</evidence>
<dbReference type="SUPFAM" id="SSF53850">
    <property type="entry name" value="Periplasmic binding protein-like II"/>
    <property type="match status" value="1"/>
</dbReference>
<feature type="domain" description="HTH lysR-type" evidence="5">
    <location>
        <begin position="40"/>
        <end position="93"/>
    </location>
</feature>
<dbReference type="EMBL" id="SMAH01000013">
    <property type="protein sequence ID" value="TCS96133.1"/>
    <property type="molecule type" value="Genomic_DNA"/>
</dbReference>
<dbReference type="Proteomes" id="UP000295536">
    <property type="component" value="Unassembled WGS sequence"/>
</dbReference>
<name>A0A4R3L8L4_9BURK</name>
<reference evidence="6 8" key="1">
    <citation type="submission" date="2019-03" db="EMBL/GenBank/DDBJ databases">
        <title>Genomic Encyclopedia of Type Strains, Phase IV (KMG-IV): sequencing the most valuable type-strain genomes for metagenomic binning, comparative biology and taxonomic classification.</title>
        <authorList>
            <person name="Goeker M."/>
        </authorList>
    </citation>
    <scope>NUCLEOTIDE SEQUENCE [LARGE SCALE GENOMIC DNA]</scope>
    <source>
        <strain evidence="6 8">DSM 12034</strain>
    </source>
</reference>
<evidence type="ECO:0000313" key="6">
    <source>
        <dbReference type="EMBL" id="TCS96133.1"/>
    </source>
</evidence>
<dbReference type="GO" id="GO:0006351">
    <property type="term" value="P:DNA-templated transcription"/>
    <property type="evidence" value="ECO:0007669"/>
    <property type="project" value="TreeGrafter"/>
</dbReference>
<dbReference type="AlphaFoldDB" id="A0A4R3L8L4"/>
<dbReference type="InterPro" id="IPR036390">
    <property type="entry name" value="WH_DNA-bd_sf"/>
</dbReference>
<dbReference type="InterPro" id="IPR005119">
    <property type="entry name" value="LysR_subst-bd"/>
</dbReference>
<dbReference type="PANTHER" id="PTHR30537:SF5">
    <property type="entry name" value="HTH-TYPE TRANSCRIPTIONAL ACTIVATOR TTDR-RELATED"/>
    <property type="match status" value="1"/>
</dbReference>
<proteinExistence type="inferred from homology"/>
<evidence type="ECO:0000256" key="4">
    <source>
        <dbReference type="ARBA" id="ARBA00023163"/>
    </source>
</evidence>
<evidence type="ECO:0000259" key="5">
    <source>
        <dbReference type="PROSITE" id="PS50931"/>
    </source>
</evidence>
<evidence type="ECO:0000313" key="8">
    <source>
        <dbReference type="Proteomes" id="UP000295536"/>
    </source>
</evidence>
<dbReference type="Gene3D" id="1.10.10.10">
    <property type="entry name" value="Winged helix-like DNA-binding domain superfamily/Winged helix DNA-binding domain"/>
    <property type="match status" value="1"/>
</dbReference>
<dbReference type="GO" id="GO:0003700">
    <property type="term" value="F:DNA-binding transcription factor activity"/>
    <property type="evidence" value="ECO:0007669"/>
    <property type="project" value="InterPro"/>
</dbReference>
<evidence type="ECO:0000256" key="2">
    <source>
        <dbReference type="ARBA" id="ARBA00023015"/>
    </source>
</evidence>
<evidence type="ECO:0000313" key="9">
    <source>
        <dbReference type="Proteomes" id="UP000315577"/>
    </source>
</evidence>
<keyword evidence="9" id="KW-1185">Reference proteome</keyword>
<reference evidence="7 9" key="2">
    <citation type="submission" date="2019-07" db="EMBL/GenBank/DDBJ databases">
        <title>Tepidimonas ignava SPS-1037 draft genome.</title>
        <authorList>
            <person name="Da Costa M.S."/>
            <person name="Froufe H.J.C."/>
            <person name="Egas C."/>
            <person name="Albuquerque L."/>
        </authorList>
    </citation>
    <scope>NUCLEOTIDE SEQUENCE [LARGE SCALE GENOMIC DNA]</scope>
    <source>
        <strain evidence="7 9">SPS-1037</strain>
    </source>
</reference>
<accession>A0A4R3L8L4</accession>